<dbReference type="EMBL" id="WIGN01000046">
    <property type="protein sequence ID" value="KAF6814153.1"/>
    <property type="molecule type" value="Genomic_DNA"/>
</dbReference>
<sequence length="172" mass="18506">MLGEYATGDVGTRFNHITKRSRRRVSDRTWPDRTGSGDTRHRGRPQNVTKTPKQPGSQEVRWDAMQSQPFSCAMPGVLSTDNTADTHGDTQERQSTLPDSGLKAVSTLIVTVTVAVDVKQRPMRAVVKGTTVNGSSQLPPGKGCIAVQQGAAPEHHELHTGEAHAADADTEA</sequence>
<feature type="compositionally biased region" description="Polar residues" evidence="1">
    <location>
        <begin position="46"/>
        <end position="57"/>
    </location>
</feature>
<evidence type="ECO:0000256" key="1">
    <source>
        <dbReference type="SAM" id="MobiDB-lite"/>
    </source>
</evidence>
<gene>
    <name evidence="2" type="ORF">CSOJ01_04207</name>
</gene>
<name>A0A8H6JJV9_9PEZI</name>
<dbReference type="Proteomes" id="UP000652219">
    <property type="component" value="Unassembled WGS sequence"/>
</dbReference>
<dbReference type="AlphaFoldDB" id="A0A8H6JJV9"/>
<organism evidence="2 3">
    <name type="scientific">Colletotrichum sojae</name>
    <dbReference type="NCBI Taxonomy" id="2175907"/>
    <lineage>
        <taxon>Eukaryota</taxon>
        <taxon>Fungi</taxon>
        <taxon>Dikarya</taxon>
        <taxon>Ascomycota</taxon>
        <taxon>Pezizomycotina</taxon>
        <taxon>Sordariomycetes</taxon>
        <taxon>Hypocreomycetidae</taxon>
        <taxon>Glomerellales</taxon>
        <taxon>Glomerellaceae</taxon>
        <taxon>Colletotrichum</taxon>
        <taxon>Colletotrichum orchidearum species complex</taxon>
    </lineage>
</organism>
<feature type="region of interest" description="Disordered" evidence="1">
    <location>
        <begin position="16"/>
        <end position="59"/>
    </location>
</feature>
<comment type="caution">
    <text evidence="2">The sequence shown here is derived from an EMBL/GenBank/DDBJ whole genome shotgun (WGS) entry which is preliminary data.</text>
</comment>
<feature type="region of interest" description="Disordered" evidence="1">
    <location>
        <begin position="149"/>
        <end position="172"/>
    </location>
</feature>
<proteinExistence type="predicted"/>
<accession>A0A8H6JJV9</accession>
<feature type="region of interest" description="Disordered" evidence="1">
    <location>
        <begin position="74"/>
        <end position="98"/>
    </location>
</feature>
<evidence type="ECO:0000313" key="2">
    <source>
        <dbReference type="EMBL" id="KAF6814153.1"/>
    </source>
</evidence>
<reference evidence="2 3" key="1">
    <citation type="journal article" date="2020" name="Phytopathology">
        <title>Genome Sequence Resources of Colletotrichum truncatum, C. plurivorum, C. musicola, and C. sojae: Four Species Pathogenic to Soybean (Glycine max).</title>
        <authorList>
            <person name="Rogerio F."/>
            <person name="Boufleur T.R."/>
            <person name="Ciampi-Guillardi M."/>
            <person name="Sukno S.A."/>
            <person name="Thon M.R."/>
            <person name="Massola Junior N.S."/>
            <person name="Baroncelli R."/>
        </authorList>
    </citation>
    <scope>NUCLEOTIDE SEQUENCE [LARGE SCALE GENOMIC DNA]</scope>
    <source>
        <strain evidence="2 3">LFN0009</strain>
    </source>
</reference>
<protein>
    <submittedName>
        <fullName evidence="2">Uncharacterized protein</fullName>
    </submittedName>
</protein>
<evidence type="ECO:0000313" key="3">
    <source>
        <dbReference type="Proteomes" id="UP000652219"/>
    </source>
</evidence>
<keyword evidence="3" id="KW-1185">Reference proteome</keyword>
<feature type="compositionally biased region" description="Basic and acidic residues" evidence="1">
    <location>
        <begin position="153"/>
        <end position="172"/>
    </location>
</feature>